<name>A0ABR3NK48_9TELE</name>
<evidence type="ECO:0000313" key="4">
    <source>
        <dbReference type="Proteomes" id="UP001558613"/>
    </source>
</evidence>
<sequence length="315" mass="36446">NSVHCGVMCLRRLNYDRKELERRREESQDDIRVTQTRLLIKVGHNTTYANRAGRDIRIVQPPFQSQRDKRETSPPLKQITAAGGFAHHLEKVNTRVLNNVPNTFKNLTNLLTTTVKAAMPNERVKTLLEGNTKNWAHTTQRILEEHYEKLMEEMMAELKKGTDKKDWHLACQRAQGWAHKNYRGRLNSEFFMRVEALFTAELCTEYENRDKDRDAQTATAEARLIVTTTETNTDPAVRPRTGTKHIKVKTSPRLWANIPEEPRTPPNRGDWSFDIEFPPLESRPVLKPTPIPIVTTPPRPRSPWVQNQEGCLQKN</sequence>
<feature type="non-terminal residue" evidence="3">
    <location>
        <position position="1"/>
    </location>
</feature>
<evidence type="ECO:0008006" key="5">
    <source>
        <dbReference type="Google" id="ProtNLM"/>
    </source>
</evidence>
<evidence type="ECO:0000256" key="2">
    <source>
        <dbReference type="SAM" id="MobiDB-lite"/>
    </source>
</evidence>
<evidence type="ECO:0000256" key="1">
    <source>
        <dbReference type="SAM" id="Coils"/>
    </source>
</evidence>
<reference evidence="3 4" key="1">
    <citation type="submission" date="2023-09" db="EMBL/GenBank/DDBJ databases">
        <authorList>
            <person name="Wang M."/>
        </authorList>
    </citation>
    <scope>NUCLEOTIDE SEQUENCE [LARGE SCALE GENOMIC DNA]</scope>
    <source>
        <strain evidence="3">GT-2023</strain>
        <tissue evidence="3">Liver</tissue>
    </source>
</reference>
<protein>
    <recommendedName>
        <fullName evidence="5">Gag protein</fullName>
    </recommendedName>
</protein>
<comment type="caution">
    <text evidence="3">The sequence shown here is derived from an EMBL/GenBank/DDBJ whole genome shotgun (WGS) entry which is preliminary data.</text>
</comment>
<feature type="region of interest" description="Disordered" evidence="2">
    <location>
        <begin position="284"/>
        <end position="315"/>
    </location>
</feature>
<accession>A0ABR3NK48</accession>
<organism evidence="3 4">
    <name type="scientific">Cirrhinus molitorella</name>
    <name type="common">mud carp</name>
    <dbReference type="NCBI Taxonomy" id="172907"/>
    <lineage>
        <taxon>Eukaryota</taxon>
        <taxon>Metazoa</taxon>
        <taxon>Chordata</taxon>
        <taxon>Craniata</taxon>
        <taxon>Vertebrata</taxon>
        <taxon>Euteleostomi</taxon>
        <taxon>Actinopterygii</taxon>
        <taxon>Neopterygii</taxon>
        <taxon>Teleostei</taxon>
        <taxon>Ostariophysi</taxon>
        <taxon>Cypriniformes</taxon>
        <taxon>Cyprinidae</taxon>
        <taxon>Labeoninae</taxon>
        <taxon>Labeonini</taxon>
        <taxon>Cirrhinus</taxon>
    </lineage>
</organism>
<keyword evidence="1" id="KW-0175">Coiled coil</keyword>
<feature type="coiled-coil region" evidence="1">
    <location>
        <begin position="10"/>
        <end position="37"/>
    </location>
</feature>
<dbReference type="EMBL" id="JAYMGO010000003">
    <property type="protein sequence ID" value="KAL1277237.1"/>
    <property type="molecule type" value="Genomic_DNA"/>
</dbReference>
<proteinExistence type="predicted"/>
<gene>
    <name evidence="3" type="ORF">QQF64_023910</name>
</gene>
<feature type="compositionally biased region" description="Polar residues" evidence="2">
    <location>
        <begin position="304"/>
        <end position="315"/>
    </location>
</feature>
<feature type="compositionally biased region" description="Pro residues" evidence="2">
    <location>
        <begin position="287"/>
        <end position="301"/>
    </location>
</feature>
<dbReference type="Proteomes" id="UP001558613">
    <property type="component" value="Unassembled WGS sequence"/>
</dbReference>
<keyword evidence="4" id="KW-1185">Reference proteome</keyword>
<evidence type="ECO:0000313" key="3">
    <source>
        <dbReference type="EMBL" id="KAL1277237.1"/>
    </source>
</evidence>